<dbReference type="Gene3D" id="3.40.50.1820">
    <property type="entry name" value="alpha/beta hydrolase"/>
    <property type="match status" value="1"/>
</dbReference>
<sequence>MRNFFSMQADCRTWLFSTRRWSEKKGCTRLYRQGALLLLLIVSLGVTGCATSVGVQRNHPRDTQAQINISAVNADDYSRFSRDVLIRFNLLQAFNDDPQQVLTFLHHEAGKDYRSELLFALAELHYYSGMRCRRDGISRSHRHFFASAIYAYFYLLGKEWLDSPNPFERRFRIACDLYNGALAEALADADGNLQIVPTQVELPVGRFSFSVDARNFHHEIELYEKFISTDRFGIRGLSRRNREAGMGAPFIAVEKKPEGAPMFRTSPGTLFLRFDCRLQEITAGTCVGSLEVYSAYDQTEIEVGDKKIPLESDVTAQMAYTIDQPYVQRAGINEFLHGTSYVKAGLLLMQPYQPSKIPIVFVHGTFSSPIAWAEMVNTLRADPVINQKYQLWNFFYDSGKRIGISAQELREALSTQVQKVDPEGTNAALHQMVIIGHSQGGLLTKLTATDVGDAFVRMATGKALAELQVTEEDRDRIEKEAVFTALPFVQRVIFISTPHRGSFLSKNWVRTLVLKMVSFPRGVIQSTANLMKSVVNLGISQAQAQQFIATTSLDVMSPDNPTIKTLAEIPLGPGVKGHSIIAIDGDEKPPEGDDGVVKYTSAHVEYVESEFLVRHNHSCQGHPLVIEEVRRILLAHLQESQSSPAGTGALIP</sequence>
<keyword evidence="2" id="KW-1185">Reference proteome</keyword>
<organism evidence="1 2">
    <name type="scientific">Desulfoprunum benzoelyticum</name>
    <dbReference type="NCBI Taxonomy" id="1506996"/>
    <lineage>
        <taxon>Bacteria</taxon>
        <taxon>Pseudomonadati</taxon>
        <taxon>Thermodesulfobacteriota</taxon>
        <taxon>Desulfobulbia</taxon>
        <taxon>Desulfobulbales</taxon>
        <taxon>Desulfobulbaceae</taxon>
        <taxon>Desulfoprunum</taxon>
    </lineage>
</organism>
<dbReference type="EMBL" id="JACHEO010000009">
    <property type="protein sequence ID" value="MBB5348180.1"/>
    <property type="molecule type" value="Genomic_DNA"/>
</dbReference>
<comment type="caution">
    <text evidence="1">The sequence shown here is derived from an EMBL/GenBank/DDBJ whole genome shotgun (WGS) entry which is preliminary data.</text>
</comment>
<dbReference type="InterPro" id="IPR029058">
    <property type="entry name" value="AB_hydrolase_fold"/>
</dbReference>
<evidence type="ECO:0000313" key="1">
    <source>
        <dbReference type="EMBL" id="MBB5348180.1"/>
    </source>
</evidence>
<name>A0A840V2T7_9BACT</name>
<gene>
    <name evidence="1" type="ORF">HNQ81_001911</name>
</gene>
<evidence type="ECO:0000313" key="2">
    <source>
        <dbReference type="Proteomes" id="UP000539642"/>
    </source>
</evidence>
<dbReference type="AlphaFoldDB" id="A0A840V2T7"/>
<dbReference type="SUPFAM" id="SSF53474">
    <property type="entry name" value="alpha/beta-Hydrolases"/>
    <property type="match status" value="1"/>
</dbReference>
<protein>
    <submittedName>
        <fullName evidence="1">Pimeloyl-ACP methyl ester carboxylesterase</fullName>
    </submittedName>
</protein>
<dbReference type="RefSeq" id="WP_183350665.1">
    <property type="nucleotide sequence ID" value="NZ_JACHEO010000009.1"/>
</dbReference>
<reference evidence="1 2" key="1">
    <citation type="submission" date="2020-08" db="EMBL/GenBank/DDBJ databases">
        <title>Genomic Encyclopedia of Type Strains, Phase IV (KMG-IV): sequencing the most valuable type-strain genomes for metagenomic binning, comparative biology and taxonomic classification.</title>
        <authorList>
            <person name="Goeker M."/>
        </authorList>
    </citation>
    <scope>NUCLEOTIDE SEQUENCE [LARGE SCALE GENOMIC DNA]</scope>
    <source>
        <strain evidence="1 2">DSM 28570</strain>
    </source>
</reference>
<proteinExistence type="predicted"/>
<dbReference type="Proteomes" id="UP000539642">
    <property type="component" value="Unassembled WGS sequence"/>
</dbReference>
<accession>A0A840V2T7</accession>